<name>A0A396HPT3_MEDTR</name>
<proteinExistence type="predicted"/>
<keyword evidence="1" id="KW-0175">Coiled coil</keyword>
<organism evidence="3">
    <name type="scientific">Medicago truncatula</name>
    <name type="common">Barrel medic</name>
    <name type="synonym">Medicago tribuloides</name>
    <dbReference type="NCBI Taxonomy" id="3880"/>
    <lineage>
        <taxon>Eukaryota</taxon>
        <taxon>Viridiplantae</taxon>
        <taxon>Streptophyta</taxon>
        <taxon>Embryophyta</taxon>
        <taxon>Tracheophyta</taxon>
        <taxon>Spermatophyta</taxon>
        <taxon>Magnoliopsida</taxon>
        <taxon>eudicotyledons</taxon>
        <taxon>Gunneridae</taxon>
        <taxon>Pentapetalae</taxon>
        <taxon>rosids</taxon>
        <taxon>fabids</taxon>
        <taxon>Fabales</taxon>
        <taxon>Fabaceae</taxon>
        <taxon>Papilionoideae</taxon>
        <taxon>50 kb inversion clade</taxon>
        <taxon>NPAAA clade</taxon>
        <taxon>Hologalegina</taxon>
        <taxon>IRL clade</taxon>
        <taxon>Trifolieae</taxon>
        <taxon>Medicago</taxon>
    </lineage>
</organism>
<reference evidence="3" key="1">
    <citation type="journal article" date="2018" name="Nat. Plants">
        <title>Whole-genome landscape of Medicago truncatula symbiotic genes.</title>
        <authorList>
            <person name="Pecrix Y."/>
            <person name="Gamas P."/>
            <person name="Carrere S."/>
        </authorList>
    </citation>
    <scope>NUCLEOTIDE SEQUENCE</scope>
    <source>
        <tissue evidence="3">Leaves</tissue>
    </source>
</reference>
<feature type="compositionally biased region" description="Acidic residues" evidence="2">
    <location>
        <begin position="240"/>
        <end position="268"/>
    </location>
</feature>
<feature type="region of interest" description="Disordered" evidence="2">
    <location>
        <begin position="222"/>
        <end position="268"/>
    </location>
</feature>
<feature type="coiled-coil region" evidence="1">
    <location>
        <begin position="108"/>
        <end position="135"/>
    </location>
</feature>
<evidence type="ECO:0000256" key="2">
    <source>
        <dbReference type="SAM" id="MobiDB-lite"/>
    </source>
</evidence>
<evidence type="ECO:0000313" key="3">
    <source>
        <dbReference type="EMBL" id="RHN53884.1"/>
    </source>
</evidence>
<protein>
    <submittedName>
        <fullName evidence="3">Uncharacterized protein</fullName>
    </submittedName>
</protein>
<sequence>MFQWPYPIQNAPQAPWQQLPHPQQGTQVFWPPQMLGWQAPPPVPGATSATNQNLVPNMYYSVGYPFPSFSGPWDPSSNLAQMHQLQHSHVLNSVEAQSKENAKLWSMVNKLQAEVSDYKARLTILEQEVSSLKKDKMEGQPRKRGRPAKLSPINSLWVSQPLAHGKKPAPIKTQFESKSPIFEKVILKKVDHKEIPVRYARYIGNTAGTPSQYPARHVLDATHQQGGNVTPGSNFADEKDPSEEEENGTLGSIEDEMVDDDDDTGFST</sequence>
<comment type="caution">
    <text evidence="3">The sequence shown here is derived from an EMBL/GenBank/DDBJ whole genome shotgun (WGS) entry which is preliminary data.</text>
</comment>
<gene>
    <name evidence="3" type="ORF">MtrunA17_Chr5g0400711</name>
</gene>
<evidence type="ECO:0000256" key="1">
    <source>
        <dbReference type="SAM" id="Coils"/>
    </source>
</evidence>
<dbReference type="Proteomes" id="UP000265566">
    <property type="component" value="Chromosome 5"/>
</dbReference>
<accession>A0A396HPT3</accession>
<dbReference type="Gramene" id="rna28844">
    <property type="protein sequence ID" value="RHN53884.1"/>
    <property type="gene ID" value="gene28844"/>
</dbReference>
<dbReference type="AlphaFoldDB" id="A0A396HPT3"/>
<dbReference type="EMBL" id="PSQE01000005">
    <property type="protein sequence ID" value="RHN53884.1"/>
    <property type="molecule type" value="Genomic_DNA"/>
</dbReference>
<feature type="compositionally biased region" description="Polar residues" evidence="2">
    <location>
        <begin position="222"/>
        <end position="233"/>
    </location>
</feature>